<name>A0AAW2RFF4_SESRA</name>
<reference evidence="1" key="1">
    <citation type="submission" date="2020-06" db="EMBL/GenBank/DDBJ databases">
        <authorList>
            <person name="Li T."/>
            <person name="Hu X."/>
            <person name="Zhang T."/>
            <person name="Song X."/>
            <person name="Zhang H."/>
            <person name="Dai N."/>
            <person name="Sheng W."/>
            <person name="Hou X."/>
            <person name="Wei L."/>
        </authorList>
    </citation>
    <scope>NUCLEOTIDE SEQUENCE</scope>
    <source>
        <strain evidence="1">G02</strain>
        <tissue evidence="1">Leaf</tissue>
    </source>
</reference>
<comment type="caution">
    <text evidence="1">The sequence shown here is derived from an EMBL/GenBank/DDBJ whole genome shotgun (WGS) entry which is preliminary data.</text>
</comment>
<organism evidence="1">
    <name type="scientific">Sesamum radiatum</name>
    <name type="common">Black benniseed</name>
    <dbReference type="NCBI Taxonomy" id="300843"/>
    <lineage>
        <taxon>Eukaryota</taxon>
        <taxon>Viridiplantae</taxon>
        <taxon>Streptophyta</taxon>
        <taxon>Embryophyta</taxon>
        <taxon>Tracheophyta</taxon>
        <taxon>Spermatophyta</taxon>
        <taxon>Magnoliopsida</taxon>
        <taxon>eudicotyledons</taxon>
        <taxon>Gunneridae</taxon>
        <taxon>Pentapetalae</taxon>
        <taxon>asterids</taxon>
        <taxon>lamiids</taxon>
        <taxon>Lamiales</taxon>
        <taxon>Pedaliaceae</taxon>
        <taxon>Sesamum</taxon>
    </lineage>
</organism>
<gene>
    <name evidence="1" type="ORF">Sradi_3178900</name>
</gene>
<proteinExistence type="predicted"/>
<reference evidence="1" key="2">
    <citation type="journal article" date="2024" name="Plant">
        <title>Genomic evolution and insights into agronomic trait innovations of Sesamum species.</title>
        <authorList>
            <person name="Miao H."/>
            <person name="Wang L."/>
            <person name="Qu L."/>
            <person name="Liu H."/>
            <person name="Sun Y."/>
            <person name="Le M."/>
            <person name="Wang Q."/>
            <person name="Wei S."/>
            <person name="Zheng Y."/>
            <person name="Lin W."/>
            <person name="Duan Y."/>
            <person name="Cao H."/>
            <person name="Xiong S."/>
            <person name="Wang X."/>
            <person name="Wei L."/>
            <person name="Li C."/>
            <person name="Ma Q."/>
            <person name="Ju M."/>
            <person name="Zhao R."/>
            <person name="Li G."/>
            <person name="Mu C."/>
            <person name="Tian Q."/>
            <person name="Mei H."/>
            <person name="Zhang T."/>
            <person name="Gao T."/>
            <person name="Zhang H."/>
        </authorList>
    </citation>
    <scope>NUCLEOTIDE SEQUENCE</scope>
    <source>
        <strain evidence="1">G02</strain>
    </source>
</reference>
<accession>A0AAW2RFF4</accession>
<protein>
    <submittedName>
        <fullName evidence="1">Uncharacterized protein</fullName>
    </submittedName>
</protein>
<sequence length="171" mass="19860">MLFQDSYYLQLRIFYNNTWTKKIEVTFIDALVQQAKEGNFNRDGVNCHAILCAVHDMKKRHATTTSYGKGRSKVKILLERDHVWEAIIKRRNLAKCYVNAYDDAYDNLKFLFGEDQFMVERIFETTHGSFIEEDEVDSIASFAVTSGWVDQSPWAKLSAIPRNNMDELDSS</sequence>
<dbReference type="AlphaFoldDB" id="A0AAW2RFF4"/>
<dbReference type="EMBL" id="JACGWJ010000013">
    <property type="protein sequence ID" value="KAL0378734.1"/>
    <property type="molecule type" value="Genomic_DNA"/>
</dbReference>
<evidence type="ECO:0000313" key="1">
    <source>
        <dbReference type="EMBL" id="KAL0378734.1"/>
    </source>
</evidence>